<name>A0A9P8MP94_9HYPO</name>
<dbReference type="EMBL" id="JAIZPD010000014">
    <property type="protein sequence ID" value="KAH0958922.1"/>
    <property type="molecule type" value="Genomic_DNA"/>
</dbReference>
<dbReference type="AlphaFoldDB" id="A0A9P8MP94"/>
<feature type="compositionally biased region" description="Low complexity" evidence="1">
    <location>
        <begin position="258"/>
        <end position="267"/>
    </location>
</feature>
<dbReference type="Pfam" id="PF12296">
    <property type="entry name" value="HsbA"/>
    <property type="match status" value="1"/>
</dbReference>
<organism evidence="3 4">
    <name type="scientific">Hirsutella rhossiliensis</name>
    <dbReference type="NCBI Taxonomy" id="111463"/>
    <lineage>
        <taxon>Eukaryota</taxon>
        <taxon>Fungi</taxon>
        <taxon>Dikarya</taxon>
        <taxon>Ascomycota</taxon>
        <taxon>Pezizomycotina</taxon>
        <taxon>Sordariomycetes</taxon>
        <taxon>Hypocreomycetidae</taxon>
        <taxon>Hypocreales</taxon>
        <taxon>Ophiocordycipitaceae</taxon>
        <taxon>Hirsutella</taxon>
    </lineage>
</organism>
<dbReference type="PANTHER" id="PTHR38123:SF6">
    <property type="entry name" value="CELL WALL SERINE-THREONINE-RICH GALACTOMANNOPROTEIN MP1 (AFU_ORTHOLOGUE AFUA_4G03240)"/>
    <property type="match status" value="1"/>
</dbReference>
<feature type="compositionally biased region" description="Low complexity" evidence="1">
    <location>
        <begin position="235"/>
        <end position="247"/>
    </location>
</feature>
<accession>A0A9P8MP94</accession>
<gene>
    <name evidence="3" type="ORF">HRG_09967</name>
</gene>
<feature type="compositionally biased region" description="Pro residues" evidence="1">
    <location>
        <begin position="248"/>
        <end position="257"/>
    </location>
</feature>
<evidence type="ECO:0000256" key="1">
    <source>
        <dbReference type="SAM" id="MobiDB-lite"/>
    </source>
</evidence>
<feature type="region of interest" description="Disordered" evidence="1">
    <location>
        <begin position="177"/>
        <end position="267"/>
    </location>
</feature>
<dbReference type="GO" id="GO:0005576">
    <property type="term" value="C:extracellular region"/>
    <property type="evidence" value="ECO:0007669"/>
    <property type="project" value="TreeGrafter"/>
</dbReference>
<dbReference type="GeneID" id="68359096"/>
<dbReference type="Gene3D" id="1.20.1280.140">
    <property type="match status" value="1"/>
</dbReference>
<dbReference type="RefSeq" id="XP_044716435.1">
    <property type="nucleotide sequence ID" value="XM_044868438.1"/>
</dbReference>
<dbReference type="Proteomes" id="UP000824596">
    <property type="component" value="Unassembled WGS sequence"/>
</dbReference>
<evidence type="ECO:0000256" key="2">
    <source>
        <dbReference type="SAM" id="Phobius"/>
    </source>
</evidence>
<dbReference type="InterPro" id="IPR021054">
    <property type="entry name" value="Cell_wall_mannoprotein_1"/>
</dbReference>
<dbReference type="OrthoDB" id="2422134at2759"/>
<evidence type="ECO:0000313" key="3">
    <source>
        <dbReference type="EMBL" id="KAH0958922.1"/>
    </source>
</evidence>
<reference evidence="3" key="1">
    <citation type="submission" date="2021-09" db="EMBL/GenBank/DDBJ databases">
        <title>A high-quality genome of the endoparasitic fungus Hirsutella rhossiliensis with a comparison of Hirsutella genomes reveals transposable elements contributing to genome size variation.</title>
        <authorList>
            <person name="Lin R."/>
            <person name="Jiao Y."/>
            <person name="Sun X."/>
            <person name="Ling J."/>
            <person name="Xie B."/>
            <person name="Cheng X."/>
        </authorList>
    </citation>
    <scope>NUCLEOTIDE SEQUENCE</scope>
    <source>
        <strain evidence="3">HR02</strain>
    </source>
</reference>
<proteinExistence type="predicted"/>
<evidence type="ECO:0000313" key="4">
    <source>
        <dbReference type="Proteomes" id="UP000824596"/>
    </source>
</evidence>
<keyword evidence="4" id="KW-1185">Reference proteome</keyword>
<feature type="transmembrane region" description="Helical" evidence="2">
    <location>
        <begin position="274"/>
        <end position="296"/>
    </location>
</feature>
<keyword evidence="2" id="KW-0812">Transmembrane</keyword>
<protein>
    <submittedName>
        <fullName evidence="3">Hydrophobic surface binding protein A domain-containing protein</fullName>
    </submittedName>
</protein>
<keyword evidence="2" id="KW-0472">Membrane</keyword>
<sequence length="297" mass="29681">MKFSAVTVACLATGAYSRFAEPPTRVLARDVATITGAVNAVGQGIEKLGSAVKGFSGDAKPVQDSADKLISSLKDSESKVKGSDKLTLTDALGLQDPVKALQSKSETLVSDLKSRKPQIEKGGFCDLVREKVGSINSGSLALIKAVVDKVPTEAQPIAEGLASGLKKVLNSANEEFSKENCKNSGGGKSSSAAEPSSPATSAEPSSPATSAEPSSPASEEPSAPATSVEETSSQPTAPATTGATYPIPSGPANPPTQPTGTGVPTVVPTGQPPIVTAGAALVAPAGAVVMAVAAMML</sequence>
<feature type="compositionally biased region" description="Low complexity" evidence="1">
    <location>
        <begin position="189"/>
        <end position="227"/>
    </location>
</feature>
<comment type="caution">
    <text evidence="3">The sequence shown here is derived from an EMBL/GenBank/DDBJ whole genome shotgun (WGS) entry which is preliminary data.</text>
</comment>
<dbReference type="PANTHER" id="PTHR38123">
    <property type="entry name" value="CELL WALL SERINE-THREONINE-RICH GALACTOMANNOPROTEIN MP1 (AFU_ORTHOLOGUE AFUA_4G03240)"/>
    <property type="match status" value="1"/>
</dbReference>
<keyword evidence="2" id="KW-1133">Transmembrane helix</keyword>